<sequence>MAVPKKRTSKSRRNTRRTLWKKRASAQTKRSFSLAASILKKRLKRKEGAEPSPAET</sequence>
<reference evidence="5" key="1">
    <citation type="submission" date="2010-12" db="EMBL/GenBank/DDBJ databases">
        <title>Organelle genomes of Coccomyxa sp.C-169.</title>
        <authorList>
            <person name="Smith D.R."/>
            <person name="Yamada T."/>
            <person name="Grigoriev I.V."/>
            <person name="Van Etten J.L."/>
        </authorList>
    </citation>
    <scope>NUCLEOTIDE SEQUENCE [LARGE SCALE GENOMIC DNA]</scope>
    <source>
        <strain evidence="5">C-169</strain>
    </source>
</reference>
<accession>E9NPY9</accession>
<dbReference type="GeneID" id="10200547"/>
<dbReference type="SUPFAM" id="SSF57829">
    <property type="entry name" value="Zn-binding ribosomal proteins"/>
    <property type="match status" value="1"/>
</dbReference>
<evidence type="ECO:0000256" key="3">
    <source>
        <dbReference type="ARBA" id="ARBA00023274"/>
    </source>
</evidence>
<organism evidence="5 6">
    <name type="scientific">Coccomyxa subellipsoidea (strain C-169)</name>
    <name type="common">Green microalga</name>
    <dbReference type="NCBI Taxonomy" id="574566"/>
    <lineage>
        <taxon>Eukaryota</taxon>
        <taxon>Viridiplantae</taxon>
        <taxon>Chlorophyta</taxon>
        <taxon>core chlorophytes</taxon>
        <taxon>Trebouxiophyceae</taxon>
        <taxon>Trebouxiophyceae incertae sedis</taxon>
        <taxon>Coccomyxaceae</taxon>
        <taxon>Coccomyxa</taxon>
        <taxon>Coccomyxa subellipsoidea</taxon>
    </lineage>
</organism>
<gene>
    <name evidence="5" type="primary">rpl32</name>
</gene>
<feature type="compositionally biased region" description="Basic residues" evidence="4">
    <location>
        <begin position="1"/>
        <end position="24"/>
    </location>
</feature>
<evidence type="ECO:0000256" key="4">
    <source>
        <dbReference type="SAM" id="MobiDB-lite"/>
    </source>
</evidence>
<dbReference type="NCBIfam" id="TIGR01031">
    <property type="entry name" value="rpmF_bact"/>
    <property type="match status" value="1"/>
</dbReference>
<protein>
    <submittedName>
        <fullName evidence="5">Ribosomal protein L32</fullName>
    </submittedName>
</protein>
<dbReference type="AlphaFoldDB" id="E9NPY9"/>
<dbReference type="GO" id="GO:0003735">
    <property type="term" value="F:structural constituent of ribosome"/>
    <property type="evidence" value="ECO:0007669"/>
    <property type="project" value="InterPro"/>
</dbReference>
<dbReference type="EMBL" id="HQ693844">
    <property type="protein sequence ID" value="ADV29835.1"/>
    <property type="molecule type" value="Genomic_DNA"/>
</dbReference>
<keyword evidence="5" id="KW-0934">Plastid</keyword>
<dbReference type="Pfam" id="PF01783">
    <property type="entry name" value="Ribosomal_L32p"/>
    <property type="match status" value="1"/>
</dbReference>
<dbReference type="InterPro" id="IPR011332">
    <property type="entry name" value="Ribosomal_zn-bd"/>
</dbReference>
<dbReference type="Proteomes" id="UP000007264">
    <property type="component" value="Plastid"/>
</dbReference>
<dbReference type="RefSeq" id="YP_004221987.1">
    <property type="nucleotide sequence ID" value="NC_015084.1"/>
</dbReference>
<keyword evidence="6" id="KW-1185">Reference proteome</keyword>
<geneLocation type="plastid" evidence="5"/>
<evidence type="ECO:0000313" key="6">
    <source>
        <dbReference type="Proteomes" id="UP000007264"/>
    </source>
</evidence>
<dbReference type="HAMAP" id="MF_00340">
    <property type="entry name" value="Ribosomal_bL32"/>
    <property type="match status" value="1"/>
</dbReference>
<dbReference type="GO" id="GO:0015934">
    <property type="term" value="C:large ribosomal subunit"/>
    <property type="evidence" value="ECO:0007669"/>
    <property type="project" value="InterPro"/>
</dbReference>
<evidence type="ECO:0000256" key="2">
    <source>
        <dbReference type="ARBA" id="ARBA00022980"/>
    </source>
</evidence>
<keyword evidence="2 5" id="KW-0689">Ribosomal protein</keyword>
<dbReference type="InterPro" id="IPR002677">
    <property type="entry name" value="Ribosomal_bL32"/>
</dbReference>
<proteinExistence type="inferred from homology"/>
<evidence type="ECO:0000256" key="1">
    <source>
        <dbReference type="ARBA" id="ARBA00008560"/>
    </source>
</evidence>
<keyword evidence="3" id="KW-0687">Ribonucleoprotein</keyword>
<dbReference type="KEGG" id="csl:CospP_p011"/>
<dbReference type="STRING" id="574566.E9NPY9"/>
<name>E9NPY9_COCSC</name>
<feature type="region of interest" description="Disordered" evidence="4">
    <location>
        <begin position="1"/>
        <end position="33"/>
    </location>
</feature>
<dbReference type="GO" id="GO:0006412">
    <property type="term" value="P:translation"/>
    <property type="evidence" value="ECO:0007669"/>
    <property type="project" value="InterPro"/>
</dbReference>
<evidence type="ECO:0000313" key="5">
    <source>
        <dbReference type="EMBL" id="ADV29835.1"/>
    </source>
</evidence>
<comment type="similarity">
    <text evidence="1">Belongs to the bacterial ribosomal protein bL32 family.</text>
</comment>